<dbReference type="EMBL" id="JABEYB010000012">
    <property type="protein sequence ID" value="NNU77315.1"/>
    <property type="molecule type" value="Genomic_DNA"/>
</dbReference>
<dbReference type="Proteomes" id="UP000531659">
    <property type="component" value="Unassembled WGS sequence"/>
</dbReference>
<accession>A0A7Y3SXQ2</accession>
<reference evidence="4 5" key="1">
    <citation type="submission" date="2020-05" db="EMBL/GenBank/DDBJ databases">
        <title>Complete genome of Clostridium estertheticum subspecies estertheticum, isolated from Vacuum packed lamb meat from New Zealand imported to Switzerland.</title>
        <authorList>
            <person name="Wambui J."/>
            <person name="Stevens M.J.A."/>
            <person name="Stephan R."/>
        </authorList>
    </citation>
    <scope>NUCLEOTIDE SEQUENCE [LARGE SCALE GENOMIC DNA]</scope>
    <source>
        <strain evidence="4 5">CEST001</strain>
    </source>
</reference>
<evidence type="ECO:0000256" key="1">
    <source>
        <dbReference type="ARBA" id="ARBA00022679"/>
    </source>
</evidence>
<evidence type="ECO:0000259" key="2">
    <source>
        <dbReference type="Pfam" id="PF00534"/>
    </source>
</evidence>
<dbReference type="PANTHER" id="PTHR46401">
    <property type="entry name" value="GLYCOSYLTRANSFERASE WBBK-RELATED"/>
    <property type="match status" value="1"/>
</dbReference>
<evidence type="ECO:0000313" key="5">
    <source>
        <dbReference type="Proteomes" id="UP000531659"/>
    </source>
</evidence>
<evidence type="ECO:0000259" key="3">
    <source>
        <dbReference type="Pfam" id="PF13439"/>
    </source>
</evidence>
<dbReference type="InterPro" id="IPR028098">
    <property type="entry name" value="Glyco_trans_4-like_N"/>
</dbReference>
<dbReference type="GO" id="GO:0016757">
    <property type="term" value="F:glycosyltransferase activity"/>
    <property type="evidence" value="ECO:0007669"/>
    <property type="project" value="InterPro"/>
</dbReference>
<comment type="caution">
    <text evidence="4">The sequence shown here is derived from an EMBL/GenBank/DDBJ whole genome shotgun (WGS) entry which is preliminary data.</text>
</comment>
<dbReference type="PANTHER" id="PTHR46401:SF2">
    <property type="entry name" value="GLYCOSYLTRANSFERASE WBBK-RELATED"/>
    <property type="match status" value="1"/>
</dbReference>
<sequence length="375" mass="43486">MKKVLIMMNNLAGGGAEKVLINLMDNFDYKNYTVDLFLLRKEGVYLENVNSNVTILNLFDIKIINNNLFGILRKIYIALVVRFFIIFPEVFYKLNIKKNYDVEIAYMEGQVTAILSGSLNKKSRKVAWVHTDLMKYKTFTLRKQKKIYKNYDSIVCVSEESKQSFLKLFEDYSIKVTSIPNIIDIDEINKLANEKTNHIFKNNTIIVVGRLIESKRFDLIINAHRLLLDENINNELIIVGDGYKKNQLMELAKELKVDKSVLFKGFLKNPYPYMKNADIVVLCSDYEGLPTVLCEAIVMNKAIVTTNFTGVDSLLNFGQFGMVIEKNNYIALKDGLKRIFTNRKLKEDYELKCDQRKSIFDTKNVMKQVYDLIDK</sequence>
<dbReference type="GO" id="GO:0009103">
    <property type="term" value="P:lipopolysaccharide biosynthetic process"/>
    <property type="evidence" value="ECO:0007669"/>
    <property type="project" value="TreeGrafter"/>
</dbReference>
<dbReference type="Pfam" id="PF13439">
    <property type="entry name" value="Glyco_transf_4"/>
    <property type="match status" value="1"/>
</dbReference>
<gene>
    <name evidence="4" type="ORF">HLQ16_15375</name>
</gene>
<dbReference type="SUPFAM" id="SSF53756">
    <property type="entry name" value="UDP-Glycosyltransferase/glycogen phosphorylase"/>
    <property type="match status" value="1"/>
</dbReference>
<feature type="domain" description="Glycosyltransferase subfamily 4-like N-terminal" evidence="3">
    <location>
        <begin position="14"/>
        <end position="186"/>
    </location>
</feature>
<dbReference type="AlphaFoldDB" id="A0A7Y3SXQ2"/>
<dbReference type="CDD" id="cd03811">
    <property type="entry name" value="GT4_GT28_WabH-like"/>
    <property type="match status" value="1"/>
</dbReference>
<dbReference type="RefSeq" id="WP_171297969.1">
    <property type="nucleotide sequence ID" value="NZ_CP087098.1"/>
</dbReference>
<evidence type="ECO:0000313" key="4">
    <source>
        <dbReference type="EMBL" id="NNU77315.1"/>
    </source>
</evidence>
<dbReference type="Pfam" id="PF00534">
    <property type="entry name" value="Glycos_transf_1"/>
    <property type="match status" value="1"/>
</dbReference>
<proteinExistence type="predicted"/>
<dbReference type="Gene3D" id="3.40.50.2000">
    <property type="entry name" value="Glycogen Phosphorylase B"/>
    <property type="match status" value="2"/>
</dbReference>
<organism evidence="4 5">
    <name type="scientific">Clostridium estertheticum</name>
    <dbReference type="NCBI Taxonomy" id="238834"/>
    <lineage>
        <taxon>Bacteria</taxon>
        <taxon>Bacillati</taxon>
        <taxon>Bacillota</taxon>
        <taxon>Clostridia</taxon>
        <taxon>Eubacteriales</taxon>
        <taxon>Clostridiaceae</taxon>
        <taxon>Clostridium</taxon>
    </lineage>
</organism>
<name>A0A7Y3SXQ2_9CLOT</name>
<protein>
    <submittedName>
        <fullName evidence="4">Glycosyltransferase</fullName>
    </submittedName>
</protein>
<keyword evidence="1 4" id="KW-0808">Transferase</keyword>
<dbReference type="InterPro" id="IPR001296">
    <property type="entry name" value="Glyco_trans_1"/>
</dbReference>
<feature type="domain" description="Glycosyl transferase family 1" evidence="2">
    <location>
        <begin position="195"/>
        <end position="349"/>
    </location>
</feature>